<sequence>MGKKKKKKPQRWQIIGLLKDKTKSNQEIADLVGVSRKCVITTKRNYKKISVVKELRRSARPRNSTSRDESYIFRKIRINPTTSYRQLALLRIIMKSFRDLFNYRLSLIKSTRVFGISTGFFAYVTNVIVFVS</sequence>
<feature type="transmembrane region" description="Helical" evidence="1">
    <location>
        <begin position="113"/>
        <end position="131"/>
    </location>
</feature>
<keyword evidence="1" id="KW-1133">Transmembrane helix</keyword>
<dbReference type="InterPro" id="IPR009057">
    <property type="entry name" value="Homeodomain-like_sf"/>
</dbReference>
<dbReference type="SUPFAM" id="SSF46689">
    <property type="entry name" value="Homeodomain-like"/>
    <property type="match status" value="1"/>
</dbReference>
<keyword evidence="3" id="KW-1185">Reference proteome</keyword>
<name>A0A3M7SCT4_BRAPC</name>
<keyword evidence="1" id="KW-0472">Membrane</keyword>
<comment type="caution">
    <text evidence="2">The sequence shown here is derived from an EMBL/GenBank/DDBJ whole genome shotgun (WGS) entry which is preliminary data.</text>
</comment>
<evidence type="ECO:0000313" key="3">
    <source>
        <dbReference type="Proteomes" id="UP000276133"/>
    </source>
</evidence>
<keyword evidence="1" id="KW-0812">Transmembrane</keyword>
<reference evidence="2 3" key="1">
    <citation type="journal article" date="2018" name="Sci. Rep.">
        <title>Genomic signatures of local adaptation to the degree of environmental predictability in rotifers.</title>
        <authorList>
            <person name="Franch-Gras L."/>
            <person name="Hahn C."/>
            <person name="Garcia-Roger E.M."/>
            <person name="Carmona M.J."/>
            <person name="Serra M."/>
            <person name="Gomez A."/>
        </authorList>
    </citation>
    <scope>NUCLEOTIDE SEQUENCE [LARGE SCALE GENOMIC DNA]</scope>
    <source>
        <strain evidence="2">HYR1</strain>
    </source>
</reference>
<dbReference type="Proteomes" id="UP000276133">
    <property type="component" value="Unassembled WGS sequence"/>
</dbReference>
<evidence type="ECO:0000256" key="1">
    <source>
        <dbReference type="SAM" id="Phobius"/>
    </source>
</evidence>
<protein>
    <submittedName>
        <fullName evidence="2">Uncharacterized protein</fullName>
    </submittedName>
</protein>
<gene>
    <name evidence="2" type="ORF">BpHYR1_028251</name>
</gene>
<dbReference type="EMBL" id="REGN01001652">
    <property type="protein sequence ID" value="RNA33330.1"/>
    <property type="molecule type" value="Genomic_DNA"/>
</dbReference>
<evidence type="ECO:0000313" key="2">
    <source>
        <dbReference type="EMBL" id="RNA33330.1"/>
    </source>
</evidence>
<dbReference type="AlphaFoldDB" id="A0A3M7SCT4"/>
<accession>A0A3M7SCT4</accession>
<organism evidence="2 3">
    <name type="scientific">Brachionus plicatilis</name>
    <name type="common">Marine rotifer</name>
    <name type="synonym">Brachionus muelleri</name>
    <dbReference type="NCBI Taxonomy" id="10195"/>
    <lineage>
        <taxon>Eukaryota</taxon>
        <taxon>Metazoa</taxon>
        <taxon>Spiralia</taxon>
        <taxon>Gnathifera</taxon>
        <taxon>Rotifera</taxon>
        <taxon>Eurotatoria</taxon>
        <taxon>Monogononta</taxon>
        <taxon>Pseudotrocha</taxon>
        <taxon>Ploima</taxon>
        <taxon>Brachionidae</taxon>
        <taxon>Brachionus</taxon>
    </lineage>
</organism>
<proteinExistence type="predicted"/>